<name>A0A5C6Q290_9GAMM</name>
<accession>A0A5C6Q290</accession>
<keyword evidence="1" id="KW-0472">Membrane</keyword>
<evidence type="ECO:0000313" key="2">
    <source>
        <dbReference type="EMBL" id="TWX53819.1"/>
    </source>
</evidence>
<dbReference type="RefSeq" id="WP_146801237.1">
    <property type="nucleotide sequence ID" value="NZ_VOLP01000046.1"/>
</dbReference>
<keyword evidence="1" id="KW-0812">Transmembrane</keyword>
<sequence>MSRFLLKQKDRKKSANLRASVCGVRVSMLRKFSIHIIALIICSLTPTLIVVAYFIIGAFFTSSLDSVGQQLLSMSMFITFVAAGHAVILGLPISIIVKGYIDFTYKVAALCGFLVGFIPIAIFTWPLQYGLGSSSTINGVQTLVNGIPTMAGWLSYFQGAVIFGFLGLVSALVYNYLIIVQEHPNKQINKDTDPPPIKRTPKSN</sequence>
<feature type="transmembrane region" description="Helical" evidence="1">
    <location>
        <begin position="153"/>
        <end position="177"/>
    </location>
</feature>
<feature type="transmembrane region" description="Helical" evidence="1">
    <location>
        <begin position="107"/>
        <end position="127"/>
    </location>
</feature>
<dbReference type="Proteomes" id="UP000321917">
    <property type="component" value="Unassembled WGS sequence"/>
</dbReference>
<protein>
    <submittedName>
        <fullName evidence="3">Uncharacterized protein</fullName>
    </submittedName>
</protein>
<dbReference type="OrthoDB" id="6058395at2"/>
<evidence type="ECO:0000313" key="4">
    <source>
        <dbReference type="Proteomes" id="UP000321525"/>
    </source>
</evidence>
<feature type="transmembrane region" description="Helical" evidence="1">
    <location>
        <begin position="72"/>
        <end position="95"/>
    </location>
</feature>
<keyword evidence="1" id="KW-1133">Transmembrane helix</keyword>
<organism evidence="3 5">
    <name type="scientific">Colwellia hornerae</name>
    <dbReference type="NCBI Taxonomy" id="89402"/>
    <lineage>
        <taxon>Bacteria</taxon>
        <taxon>Pseudomonadati</taxon>
        <taxon>Pseudomonadota</taxon>
        <taxon>Gammaproteobacteria</taxon>
        <taxon>Alteromonadales</taxon>
        <taxon>Colwelliaceae</taxon>
        <taxon>Colwellia</taxon>
    </lineage>
</organism>
<comment type="caution">
    <text evidence="3">The sequence shown here is derived from an EMBL/GenBank/DDBJ whole genome shotgun (WGS) entry which is preliminary data.</text>
</comment>
<evidence type="ECO:0000313" key="3">
    <source>
        <dbReference type="EMBL" id="TWX62986.1"/>
    </source>
</evidence>
<keyword evidence="4" id="KW-1185">Reference proteome</keyword>
<reference evidence="3 5" key="1">
    <citation type="submission" date="2019-07" db="EMBL/GenBank/DDBJ databases">
        <title>Genomes of sea-ice associated Colwellia species.</title>
        <authorList>
            <person name="Bowman J.P."/>
        </authorList>
    </citation>
    <scope>NUCLEOTIDE SEQUENCE [LARGE SCALE GENOMIC DNA]</scope>
    <source>
        <strain evidence="2 4">ACAM 607</strain>
        <strain evidence="3 5">IC036</strain>
    </source>
</reference>
<dbReference type="Proteomes" id="UP000321525">
    <property type="component" value="Unassembled WGS sequence"/>
</dbReference>
<dbReference type="EMBL" id="VOLQ01000064">
    <property type="protein sequence ID" value="TWX62986.1"/>
    <property type="molecule type" value="Genomic_DNA"/>
</dbReference>
<dbReference type="EMBL" id="VOLR01000047">
    <property type="protein sequence ID" value="TWX53819.1"/>
    <property type="molecule type" value="Genomic_DNA"/>
</dbReference>
<gene>
    <name evidence="2" type="ORF">ESZ26_18485</name>
    <name evidence="3" type="ORF">ESZ27_18425</name>
</gene>
<dbReference type="AlphaFoldDB" id="A0A5C6Q290"/>
<feature type="transmembrane region" description="Helical" evidence="1">
    <location>
        <begin position="36"/>
        <end position="60"/>
    </location>
</feature>
<proteinExistence type="predicted"/>
<evidence type="ECO:0000313" key="5">
    <source>
        <dbReference type="Proteomes" id="UP000321917"/>
    </source>
</evidence>
<evidence type="ECO:0000256" key="1">
    <source>
        <dbReference type="SAM" id="Phobius"/>
    </source>
</evidence>